<name>A0A1S3KGS8_LINAN</name>
<gene>
    <name evidence="9 10" type="primary">LOC106181871</name>
</gene>
<keyword evidence="3" id="KW-0687">Ribonucleoprotein</keyword>
<evidence type="ECO:0000313" key="8">
    <source>
        <dbReference type="Proteomes" id="UP000085678"/>
    </source>
</evidence>
<evidence type="ECO:0000259" key="7">
    <source>
        <dbReference type="Pfam" id="PF00327"/>
    </source>
</evidence>
<keyword evidence="2" id="KW-0689">Ribosomal protein</keyword>
<protein>
    <recommendedName>
        <fullName evidence="4">Large ribosomal subunit protein uL30m</fullName>
    </recommendedName>
    <alternativeName>
        <fullName evidence="5">39S ribosomal protein L30, mitochondrial</fullName>
    </alternativeName>
</protein>
<dbReference type="Proteomes" id="UP000085678">
    <property type="component" value="Unplaced"/>
</dbReference>
<evidence type="ECO:0000256" key="6">
    <source>
        <dbReference type="SAM" id="MobiDB-lite"/>
    </source>
</evidence>
<dbReference type="PANTHER" id="PTHR15892:SF2">
    <property type="entry name" value="LARGE RIBOSOMAL SUBUNIT PROTEIN UL30M"/>
    <property type="match status" value="1"/>
</dbReference>
<evidence type="ECO:0000256" key="3">
    <source>
        <dbReference type="ARBA" id="ARBA00023274"/>
    </source>
</evidence>
<organism evidence="8 9">
    <name type="scientific">Lingula anatina</name>
    <name type="common">Brachiopod</name>
    <name type="synonym">Lingula unguis</name>
    <dbReference type="NCBI Taxonomy" id="7574"/>
    <lineage>
        <taxon>Eukaryota</taxon>
        <taxon>Metazoa</taxon>
        <taxon>Spiralia</taxon>
        <taxon>Lophotrochozoa</taxon>
        <taxon>Brachiopoda</taxon>
        <taxon>Linguliformea</taxon>
        <taxon>Lingulata</taxon>
        <taxon>Lingulida</taxon>
        <taxon>Linguloidea</taxon>
        <taxon>Lingulidae</taxon>
        <taxon>Lingula</taxon>
    </lineage>
</organism>
<proteinExistence type="inferred from homology"/>
<evidence type="ECO:0000256" key="5">
    <source>
        <dbReference type="ARBA" id="ARBA00035356"/>
    </source>
</evidence>
<feature type="region of interest" description="Disordered" evidence="6">
    <location>
        <begin position="235"/>
        <end position="258"/>
    </location>
</feature>
<evidence type="ECO:0000256" key="4">
    <source>
        <dbReference type="ARBA" id="ARBA00035281"/>
    </source>
</evidence>
<sequence length="258" mass="30258">MAGIVLNKLKDLQRPCLVVRTCATVLQMRHKSARKFFRAREYQNWKKKRDADKTWAEPLLEYQKMLENGPPPPEIEPAPLHAVSRIRPVKGVPWWEKQALERLGLLNTKMNELTVHKNTPGINVELRKVNHLVKVVPVRFPHGLPEDPSDFDHAKLKSNGEFVVNKSLKPQQAAEINNDEYNERRKWSLDGDTIRKEMRRKLERKAMHDEYYVAQYSYHYNQDGKEEKYDRWTKTVKGKEEKKKTPLPSAVPRPGFNT</sequence>
<dbReference type="GO" id="GO:0003735">
    <property type="term" value="F:structural constituent of ribosome"/>
    <property type="evidence" value="ECO:0007669"/>
    <property type="project" value="InterPro"/>
</dbReference>
<dbReference type="AlphaFoldDB" id="A0A1S3KGS8"/>
<dbReference type="KEGG" id="lak:106181871"/>
<feature type="compositionally biased region" description="Basic and acidic residues" evidence="6">
    <location>
        <begin position="235"/>
        <end position="244"/>
    </location>
</feature>
<dbReference type="InterPro" id="IPR036919">
    <property type="entry name" value="Ribo_uL30_ferredoxin-like_sf"/>
</dbReference>
<dbReference type="RefSeq" id="XP_013421843.1">
    <property type="nucleotide sequence ID" value="XM_013566389.2"/>
</dbReference>
<feature type="domain" description="Large ribosomal subunit protein uL30-like ferredoxin-like fold" evidence="7">
    <location>
        <begin position="82"/>
        <end position="133"/>
    </location>
</feature>
<dbReference type="CDD" id="cd00355">
    <property type="entry name" value="Ribosomal_L30_like"/>
    <property type="match status" value="1"/>
</dbReference>
<keyword evidence="8" id="KW-1185">Reference proteome</keyword>
<accession>A0A1S3KGS8</accession>
<dbReference type="Pfam" id="PF00327">
    <property type="entry name" value="Ribosomal_L30"/>
    <property type="match status" value="1"/>
</dbReference>
<evidence type="ECO:0000256" key="2">
    <source>
        <dbReference type="ARBA" id="ARBA00022980"/>
    </source>
</evidence>
<dbReference type="PANTHER" id="PTHR15892">
    <property type="entry name" value="MITOCHONDRIAL RIBOSOMAL PROTEIN L30"/>
    <property type="match status" value="1"/>
</dbReference>
<dbReference type="GeneID" id="106181871"/>
<evidence type="ECO:0000313" key="10">
    <source>
        <dbReference type="RefSeq" id="XP_013421844.1"/>
    </source>
</evidence>
<evidence type="ECO:0000256" key="1">
    <source>
        <dbReference type="ARBA" id="ARBA00007594"/>
    </source>
</evidence>
<dbReference type="GO" id="GO:0006412">
    <property type="term" value="P:translation"/>
    <property type="evidence" value="ECO:0007669"/>
    <property type="project" value="InterPro"/>
</dbReference>
<reference evidence="9 10" key="1">
    <citation type="submission" date="2025-04" db="UniProtKB">
        <authorList>
            <consortium name="RefSeq"/>
        </authorList>
    </citation>
    <scope>IDENTIFICATION</scope>
    <source>
        <tissue evidence="9 10">Gonads</tissue>
    </source>
</reference>
<dbReference type="RefSeq" id="XP_013421844.1">
    <property type="nucleotide sequence ID" value="XM_013566390.1"/>
</dbReference>
<dbReference type="InterPro" id="IPR016082">
    <property type="entry name" value="Ribosomal_uL30_ferredoxin-like"/>
</dbReference>
<evidence type="ECO:0000313" key="9">
    <source>
        <dbReference type="RefSeq" id="XP_013421843.1"/>
    </source>
</evidence>
<dbReference type="SUPFAM" id="SSF55129">
    <property type="entry name" value="Ribosomal protein L30p/L7e"/>
    <property type="match status" value="1"/>
</dbReference>
<dbReference type="OrthoDB" id="9973389at2759"/>
<dbReference type="OMA" id="EPSMLHM"/>
<dbReference type="Gene3D" id="3.30.1390.20">
    <property type="entry name" value="Ribosomal protein L30, ferredoxin-like fold domain"/>
    <property type="match status" value="1"/>
</dbReference>
<dbReference type="STRING" id="7574.A0A1S3KGS8"/>
<dbReference type="GO" id="GO:0005739">
    <property type="term" value="C:mitochondrion"/>
    <property type="evidence" value="ECO:0007669"/>
    <property type="project" value="TreeGrafter"/>
</dbReference>
<dbReference type="InterPro" id="IPR005996">
    <property type="entry name" value="Ribosomal_uL30_bac-type"/>
</dbReference>
<comment type="similarity">
    <text evidence="1">Belongs to the universal ribosomal protein uL30 family.</text>
</comment>
<dbReference type="GO" id="GO:0015934">
    <property type="term" value="C:large ribosomal subunit"/>
    <property type="evidence" value="ECO:0007669"/>
    <property type="project" value="InterPro"/>
</dbReference>